<feature type="compositionally biased region" description="Basic residues" evidence="6">
    <location>
        <begin position="703"/>
        <end position="717"/>
    </location>
</feature>
<dbReference type="GO" id="GO:0042791">
    <property type="term" value="P:5S class rRNA transcription by RNA polymerase III"/>
    <property type="evidence" value="ECO:0007669"/>
    <property type="project" value="TreeGrafter"/>
</dbReference>
<comment type="subcellular location">
    <subcellularLocation>
        <location evidence="1">Nucleus</location>
    </subcellularLocation>
</comment>
<dbReference type="InterPro" id="IPR007309">
    <property type="entry name" value="TFIIIC_Bblock-bd"/>
</dbReference>
<feature type="region of interest" description="Disordered" evidence="6">
    <location>
        <begin position="520"/>
        <end position="809"/>
    </location>
</feature>
<feature type="compositionally biased region" description="Low complexity" evidence="6">
    <location>
        <begin position="718"/>
        <end position="728"/>
    </location>
</feature>
<proteinExistence type="predicted"/>
<dbReference type="PANTHER" id="PTHR15180">
    <property type="entry name" value="GENERAL TRANSCRIPTION FACTOR 3C POLYPEPTIDE 1"/>
    <property type="match status" value="1"/>
</dbReference>
<dbReference type="GO" id="GO:0006384">
    <property type="term" value="P:transcription initiation at RNA polymerase III promoter"/>
    <property type="evidence" value="ECO:0007669"/>
    <property type="project" value="InterPro"/>
</dbReference>
<feature type="compositionally biased region" description="Basic and acidic residues" evidence="6">
    <location>
        <begin position="1473"/>
        <end position="1484"/>
    </location>
</feature>
<reference evidence="9 10" key="1">
    <citation type="journal article" date="2019" name="Nat. Ecol. Evol.">
        <title>Megaphylogeny resolves global patterns of mushroom evolution.</title>
        <authorList>
            <person name="Varga T."/>
            <person name="Krizsan K."/>
            <person name="Foldi C."/>
            <person name="Dima B."/>
            <person name="Sanchez-Garcia M."/>
            <person name="Sanchez-Ramirez S."/>
            <person name="Szollosi G.J."/>
            <person name="Szarkandi J.G."/>
            <person name="Papp V."/>
            <person name="Albert L."/>
            <person name="Andreopoulos W."/>
            <person name="Angelini C."/>
            <person name="Antonin V."/>
            <person name="Barry K.W."/>
            <person name="Bougher N.L."/>
            <person name="Buchanan P."/>
            <person name="Buyck B."/>
            <person name="Bense V."/>
            <person name="Catcheside P."/>
            <person name="Chovatia M."/>
            <person name="Cooper J."/>
            <person name="Damon W."/>
            <person name="Desjardin D."/>
            <person name="Finy P."/>
            <person name="Geml J."/>
            <person name="Haridas S."/>
            <person name="Hughes K."/>
            <person name="Justo A."/>
            <person name="Karasinski D."/>
            <person name="Kautmanova I."/>
            <person name="Kiss B."/>
            <person name="Kocsube S."/>
            <person name="Kotiranta H."/>
            <person name="LaButti K.M."/>
            <person name="Lechner B.E."/>
            <person name="Liimatainen K."/>
            <person name="Lipzen A."/>
            <person name="Lukacs Z."/>
            <person name="Mihaltcheva S."/>
            <person name="Morgado L.N."/>
            <person name="Niskanen T."/>
            <person name="Noordeloos M.E."/>
            <person name="Ohm R.A."/>
            <person name="Ortiz-Santana B."/>
            <person name="Ovrebo C."/>
            <person name="Racz N."/>
            <person name="Riley R."/>
            <person name="Savchenko A."/>
            <person name="Shiryaev A."/>
            <person name="Soop K."/>
            <person name="Spirin V."/>
            <person name="Szebenyi C."/>
            <person name="Tomsovsky M."/>
            <person name="Tulloss R.E."/>
            <person name="Uehling J."/>
            <person name="Grigoriev I.V."/>
            <person name="Vagvolgyi C."/>
            <person name="Papp T."/>
            <person name="Martin F.M."/>
            <person name="Miettinen O."/>
            <person name="Hibbett D.S."/>
            <person name="Nagy L.G."/>
        </authorList>
    </citation>
    <scope>NUCLEOTIDE SEQUENCE [LARGE SCALE GENOMIC DNA]</scope>
    <source>
        <strain evidence="9 10">OMC1185</strain>
    </source>
</reference>
<feature type="region of interest" description="Disordered" evidence="6">
    <location>
        <begin position="356"/>
        <end position="376"/>
    </location>
</feature>
<sequence>MDELVHHCVRELSFDGDLGCSVSRLRDFISEFHSHDPAHPQTVDDAYCAFVWSVIVQHPAVRIGTVPPGVATEVYIAPQISAKRKAQERGEELQEAAPATTLDVIEDAKLRSLEDLQAQYGDSLRMAVDPETTLVAITGSHIRPSSLSPMVYTALQLITRGRENGISVMDLGKKSGYDQKTCHYLVKQLLKLDHIEKIRQGGVGAHFCIHKYFYDRSTLWKKIRKEEEQGQQAIVGALDEQDGPGDDGQSQISGLNQIEFDPIDARHLSSLPLVRARIVKLLKSCKNNMHVSQNLILSIGFSHPTKTDRRFFSTRLNDLIAEGVIEKLYVPNPNSRLEKKSYLQCVRLVTAENRGHSDDLQGATRHVPGEDEKDEMDVDHAEDEAGGLKINLTLHKQMINLLEGAGTKGMTLNDLSENLGQFDKRTIELLMTRLEKHPPPAHLSDLGVADVMETYGRERRHRYYTVAAYNALLAQEKLHDSQDRYSRDFSSVGDFLHVDGSSFYEDEAALIWHQDYSKEQRQGKATGSSKPLDRPPAADVVDDEAGPSKPPAPAKRGRPLKRPKVDVATGQEVMSHDHESVVPVVSRKVPQPKKQGRSAKTKKDILAGEGEAADNTSGDPGAESVTQETPQPKKQRRPRKAKKDSLTVEAELTTGVLDGPVTLVATQETPGPKRSGRLPEAAKKNLAEEGPAAATVTEESPAFRKRSRPSRSTRTPRKSVVPAGEAGPSGKGGRRGVSVSLQDVPDVPPSFLPPTAPKQDAEAPDLSEAPTIGTGRKRTIAMSDPESGPTKRQKASESEQNSGRARPKANVSLLRRENEIYQLLEQLGGIAVTSGKDFLDAHVVMIQRMTNAGEPTSAPVGSRLDRRTIEATLNNLESRGKVKTLKTIVKLPTGSNRPARISYLPSLPQEQLEAFLSNVGRNLPLPNIQPPAIKKVDEVMEFVPGQNVERAALPLQLLRLDKPSDNDDERWSRNLARADQLFNYDDDTIRNVLLTENHTRAQLYGFKVGKMTRAREVHLHMLGRFAAGEDSPRIVSLEDRIVHFSYFFTDLPIQRYFAVVSALAYDDRLSELLKSDSGKRTPVGDIEPDLHRLLQVGRARARARIFDILEMLCDLELATALEPSIEENAHITCALKGDHPFKYSIASLEERTPQSAPLYWRFHASAPIRLWAVADKSPPLWREVSLANESEGLLYWQELQRVSTDGNYARQLMCPGDEGTHDSSGKAPAVSKSVRRDIAWTESYVLSWHQSQYLKKFVDPDTGQTPLEYESGIEEALQRICWVVCAPTEVVRDFFTILRSRRLLEIEAAHRKAEQKAATDKGRRNAEVKALLAQKSAEERAKREQEWETLVKHVHPDPLPETTTRRLRFMKSRFLQAGSGIENQLWEEDVSRAIQDAKFSAERILPKTSKEPPPPRVAKGISELTPGPPPPTHPPTLIPNAPEESVEVLVSRQPSIIRNKPEVKEKMPRRKRGEQGHTLEEDKQKRRRFQWTKEYDELARDASIIIRARCRGTRIEWTAFDQVFPCVPRNSVRQRFVSLREEPGAETYLQRLEEKWHELWSKYRRSVFLPDSDPITPSNFDLVRHIDFLRRHIDKNAIRVGFEQSSQGELVLLPATLQDLQQSYDIVEKPVNETAWDFVWSITGEEGREKNMARQPFLTNPETSFWATEDLPETVHLAQSALKVVLGTPNEVYDPDAASRMLHQIGEEPVSKATSNMLERGVLSKLIRDPSKPRPGRTLRISEVNQNAIGGSFASDVFQDASALEDICYQQDGEWRDWPLIATDGDIAVLLELAAEGKVEFKVDTSRAQAARPAIDWNSKKADDDDFETDISIRFHDVDVPFSPIEPSSPGDLSAAQQEETTESTEMMTEHGKTFDGSVAACRRSGPRAIDCQGCLTAQLMRLKAERDVEQSGLIDEVSRILHDAGPTGVSEADLSARITSNDTCKIRDIIRLLGDPSVPLLHRVGYGEIMLVSSAHIRQWTVVTSENPLAKTFPRRWLDISGKRVKEVWEAALRAVMGVVIFRPGIPQGEIRWRLRAVYERQEVNAILRFLRAKGFLEARVPPDSELDDWDVSAPSNEQEKMVMWFVGKRHWYQV</sequence>
<evidence type="ECO:0000256" key="4">
    <source>
        <dbReference type="ARBA" id="ARBA00023163"/>
    </source>
</evidence>
<dbReference type="SUPFAM" id="SSF46785">
    <property type="entry name" value="Winged helix' DNA-binding domain"/>
    <property type="match status" value="1"/>
</dbReference>
<evidence type="ECO:0000313" key="9">
    <source>
        <dbReference type="EMBL" id="TFK57634.1"/>
    </source>
</evidence>
<feature type="compositionally biased region" description="Polar residues" evidence="6">
    <location>
        <begin position="614"/>
        <end position="629"/>
    </location>
</feature>
<dbReference type="InterPro" id="IPR035625">
    <property type="entry name" value="Tfc3-like_eWH"/>
</dbReference>
<evidence type="ECO:0000313" key="10">
    <source>
        <dbReference type="Proteomes" id="UP000305948"/>
    </source>
</evidence>
<evidence type="ECO:0000256" key="3">
    <source>
        <dbReference type="ARBA" id="ARBA00023125"/>
    </source>
</evidence>
<dbReference type="GO" id="GO:0003677">
    <property type="term" value="F:DNA binding"/>
    <property type="evidence" value="ECO:0007669"/>
    <property type="project" value="UniProtKB-KW"/>
</dbReference>
<dbReference type="Proteomes" id="UP000305948">
    <property type="component" value="Unassembled WGS sequence"/>
</dbReference>
<accession>A0A5C3NIU1</accession>
<feature type="domain" description="Transcription factor tau subunit sfc3/Tfc3 C-terminal" evidence="8">
    <location>
        <begin position="1486"/>
        <end position="1837"/>
    </location>
</feature>
<dbReference type="CDD" id="cd16169">
    <property type="entry name" value="Tau138_eWH"/>
    <property type="match status" value="1"/>
</dbReference>
<feature type="region of interest" description="Disordered" evidence="6">
    <location>
        <begin position="1405"/>
        <end position="1440"/>
    </location>
</feature>
<dbReference type="InterPro" id="IPR044210">
    <property type="entry name" value="Tfc3-like"/>
</dbReference>
<keyword evidence="4" id="KW-0804">Transcription</keyword>
<feature type="region of interest" description="Disordered" evidence="6">
    <location>
        <begin position="1459"/>
        <end position="1485"/>
    </location>
</feature>
<dbReference type="STRING" id="5364.A0A5C3NIU1"/>
<feature type="compositionally biased region" description="Low complexity" evidence="6">
    <location>
        <begin position="1854"/>
        <end position="1867"/>
    </location>
</feature>
<gene>
    <name evidence="9" type="ORF">OE88DRAFT_1620407</name>
</gene>
<organism evidence="9 10">
    <name type="scientific">Heliocybe sulcata</name>
    <dbReference type="NCBI Taxonomy" id="5364"/>
    <lineage>
        <taxon>Eukaryota</taxon>
        <taxon>Fungi</taxon>
        <taxon>Dikarya</taxon>
        <taxon>Basidiomycota</taxon>
        <taxon>Agaricomycotina</taxon>
        <taxon>Agaricomycetes</taxon>
        <taxon>Gloeophyllales</taxon>
        <taxon>Gloeophyllaceae</taxon>
        <taxon>Heliocybe</taxon>
    </lineage>
</organism>
<evidence type="ECO:0000256" key="5">
    <source>
        <dbReference type="ARBA" id="ARBA00023242"/>
    </source>
</evidence>
<evidence type="ECO:0000256" key="2">
    <source>
        <dbReference type="ARBA" id="ARBA00022553"/>
    </source>
</evidence>
<dbReference type="EMBL" id="ML213503">
    <property type="protein sequence ID" value="TFK57634.1"/>
    <property type="molecule type" value="Genomic_DNA"/>
</dbReference>
<keyword evidence="5" id="KW-0539">Nucleus</keyword>
<keyword evidence="10" id="KW-1185">Reference proteome</keyword>
<evidence type="ECO:0000256" key="1">
    <source>
        <dbReference type="ARBA" id="ARBA00004123"/>
    </source>
</evidence>
<name>A0A5C3NIU1_9AGAM</name>
<dbReference type="Pfam" id="PF20222">
    <property type="entry name" value="DUF6581"/>
    <property type="match status" value="1"/>
</dbReference>
<dbReference type="Pfam" id="PF04182">
    <property type="entry name" value="B-block_TFIIIC"/>
    <property type="match status" value="1"/>
</dbReference>
<keyword evidence="2" id="KW-0597">Phosphoprotein</keyword>
<dbReference type="GO" id="GO:0000127">
    <property type="term" value="C:transcription factor TFIIIC complex"/>
    <property type="evidence" value="ECO:0007669"/>
    <property type="project" value="InterPro"/>
</dbReference>
<evidence type="ECO:0000256" key="6">
    <source>
        <dbReference type="SAM" id="MobiDB-lite"/>
    </source>
</evidence>
<evidence type="ECO:0000259" key="8">
    <source>
        <dbReference type="Pfam" id="PF20222"/>
    </source>
</evidence>
<feature type="compositionally biased region" description="Pro residues" evidence="6">
    <location>
        <begin position="1426"/>
        <end position="1437"/>
    </location>
</feature>
<dbReference type="InterPro" id="IPR036390">
    <property type="entry name" value="WH_DNA-bd_sf"/>
</dbReference>
<evidence type="ECO:0000259" key="7">
    <source>
        <dbReference type="Pfam" id="PF04182"/>
    </source>
</evidence>
<dbReference type="OrthoDB" id="68020at2759"/>
<dbReference type="InterPro" id="IPR046488">
    <property type="entry name" value="Sfc3/Tfc3_C"/>
</dbReference>
<feature type="domain" description="B-block binding subunit of TFIIIC" evidence="7">
    <location>
        <begin position="149"/>
        <end position="198"/>
    </location>
</feature>
<feature type="compositionally biased region" description="Basic residues" evidence="6">
    <location>
        <begin position="633"/>
        <end position="642"/>
    </location>
</feature>
<dbReference type="PANTHER" id="PTHR15180:SF1">
    <property type="entry name" value="GENERAL TRANSCRIPTION FACTOR 3C POLYPEPTIDE 1"/>
    <property type="match status" value="1"/>
</dbReference>
<keyword evidence="3" id="KW-0238">DNA-binding</keyword>
<feature type="compositionally biased region" description="Basic residues" evidence="6">
    <location>
        <begin position="590"/>
        <end position="600"/>
    </location>
</feature>
<feature type="region of interest" description="Disordered" evidence="6">
    <location>
        <begin position="1842"/>
        <end position="1870"/>
    </location>
</feature>
<feature type="compositionally biased region" description="Pro residues" evidence="6">
    <location>
        <begin position="746"/>
        <end position="756"/>
    </location>
</feature>
<dbReference type="GO" id="GO:0005634">
    <property type="term" value="C:nucleus"/>
    <property type="evidence" value="ECO:0007669"/>
    <property type="project" value="UniProtKB-SubCell"/>
</dbReference>
<protein>
    <submittedName>
        <fullName evidence="9">Uncharacterized protein</fullName>
    </submittedName>
</protein>